<keyword evidence="2" id="KW-1185">Reference proteome</keyword>
<dbReference type="Proteomes" id="UP001500748">
    <property type="component" value="Unassembled WGS sequence"/>
</dbReference>
<evidence type="ECO:0000313" key="1">
    <source>
        <dbReference type="EMBL" id="GAA3757266.1"/>
    </source>
</evidence>
<sequence length="52" mass="6233">MFKNLFSFIPNSEWNFDLEDCDTILRLVSNEVTAQQIIDFINELEYECLELE</sequence>
<protein>
    <submittedName>
        <fullName evidence="1">Uncharacterized protein</fullName>
    </submittedName>
</protein>
<proteinExistence type="predicted"/>
<comment type="caution">
    <text evidence="1">The sequence shown here is derived from an EMBL/GenBank/DDBJ whole genome shotgun (WGS) entry which is preliminary data.</text>
</comment>
<dbReference type="EMBL" id="BAABDU010000002">
    <property type="protein sequence ID" value="GAA3757266.1"/>
    <property type="molecule type" value="Genomic_DNA"/>
</dbReference>
<organism evidence="1 2">
    <name type="scientific">Flavobacterium ginsengiterrae</name>
    <dbReference type="NCBI Taxonomy" id="871695"/>
    <lineage>
        <taxon>Bacteria</taxon>
        <taxon>Pseudomonadati</taxon>
        <taxon>Bacteroidota</taxon>
        <taxon>Flavobacteriia</taxon>
        <taxon>Flavobacteriales</taxon>
        <taxon>Flavobacteriaceae</taxon>
        <taxon>Flavobacterium</taxon>
    </lineage>
</organism>
<gene>
    <name evidence="1" type="ORF">GCM10022423_04460</name>
</gene>
<dbReference type="RefSeq" id="WP_345139666.1">
    <property type="nucleotide sequence ID" value="NZ_BAABDU010000002.1"/>
</dbReference>
<evidence type="ECO:0000313" key="2">
    <source>
        <dbReference type="Proteomes" id="UP001500748"/>
    </source>
</evidence>
<accession>A0ABP7GCN4</accession>
<name>A0ABP7GCN4_9FLAO</name>
<reference evidence="2" key="1">
    <citation type="journal article" date="2019" name="Int. J. Syst. Evol. Microbiol.">
        <title>The Global Catalogue of Microorganisms (GCM) 10K type strain sequencing project: providing services to taxonomists for standard genome sequencing and annotation.</title>
        <authorList>
            <consortium name="The Broad Institute Genomics Platform"/>
            <consortium name="The Broad Institute Genome Sequencing Center for Infectious Disease"/>
            <person name="Wu L."/>
            <person name="Ma J."/>
        </authorList>
    </citation>
    <scope>NUCLEOTIDE SEQUENCE [LARGE SCALE GENOMIC DNA]</scope>
    <source>
        <strain evidence="2">JCM 17337</strain>
    </source>
</reference>